<name>A0A481ZBB1_9VIRU</name>
<accession>A0A481ZBB1</accession>
<sequence>MNIKISILGGGISGLSVAHNLSIKGFKDITIYEKNANTGGMARSNRLMKNELDKRPFNYSWRVLGKGYYNLRAILRKILTKGGTVEDLFVDMSKHWVIINNEIVKMDTSISTILKFYGHLKSFCFDDFLKISNAYLYSVTACDERIDTHDNETWSSFIGSLSQDARMMMVDSCGPIFGVDYHKVNATSILTTLNTVSAFIPGHNQILSTTWDTGVFQPWEDALKKRGVKIRLKTSVDKIDVKDDEIEGFIADGERIKSDIYFICLPVEQAHNLLKQSRLERSLSLLRINGKQLMTNLTVYFEERIYMKGEGTGIYLPQSPWKLIIQPCGEVWKENIYRKYGVGDIWFIGICCSECLGILHEKSFSNCSIEEATSEVLCQIRSYGLDKHLTTSSGKKFSEVEILETKMWETFYDDALNRISTTEPKFSTNVNTLKYSPIPRCPEISNAYFATAYCKTSRRTFLMDNCAEAAGIACNAFFDDLNSDVERVKIYETKPRFSILKPLRALDRVLFTNNISHIRKICHPLVILLIYFYILGYIFVWIIL</sequence>
<keyword evidence="1" id="KW-0472">Membrane</keyword>
<dbReference type="InterPro" id="IPR036188">
    <property type="entry name" value="FAD/NAD-bd_sf"/>
</dbReference>
<evidence type="ECO:0000256" key="1">
    <source>
        <dbReference type="SAM" id="Phobius"/>
    </source>
</evidence>
<keyword evidence="1" id="KW-0812">Transmembrane</keyword>
<dbReference type="PANTHER" id="PTHR42923">
    <property type="entry name" value="PROTOPORPHYRINOGEN OXIDASE"/>
    <property type="match status" value="1"/>
</dbReference>
<dbReference type="SUPFAM" id="SSF51905">
    <property type="entry name" value="FAD/NAD(P)-binding domain"/>
    <property type="match status" value="1"/>
</dbReference>
<dbReference type="Pfam" id="PF13450">
    <property type="entry name" value="NAD_binding_8"/>
    <property type="match status" value="1"/>
</dbReference>
<dbReference type="GO" id="GO:0016491">
    <property type="term" value="F:oxidoreductase activity"/>
    <property type="evidence" value="ECO:0007669"/>
    <property type="project" value="TreeGrafter"/>
</dbReference>
<gene>
    <name evidence="2" type="ORF">LCPAC403_02010</name>
</gene>
<proteinExistence type="predicted"/>
<feature type="transmembrane region" description="Helical" evidence="1">
    <location>
        <begin position="525"/>
        <end position="543"/>
    </location>
</feature>
<dbReference type="Gene3D" id="3.50.50.60">
    <property type="entry name" value="FAD/NAD(P)-binding domain"/>
    <property type="match status" value="3"/>
</dbReference>
<protein>
    <submittedName>
        <fullName evidence="2">Flavin-containing amine oxidase</fullName>
    </submittedName>
</protein>
<dbReference type="PANTHER" id="PTHR42923:SF46">
    <property type="entry name" value="AMINE OXIDASE"/>
    <property type="match status" value="1"/>
</dbReference>
<evidence type="ECO:0000313" key="2">
    <source>
        <dbReference type="EMBL" id="QBK93067.1"/>
    </source>
</evidence>
<keyword evidence="1" id="KW-1133">Transmembrane helix</keyword>
<organism evidence="2">
    <name type="scientific">Pithovirus LCPAC403</name>
    <dbReference type="NCBI Taxonomy" id="2506596"/>
    <lineage>
        <taxon>Viruses</taxon>
        <taxon>Pithoviruses</taxon>
    </lineage>
</organism>
<dbReference type="EMBL" id="MK500589">
    <property type="protein sequence ID" value="QBK93067.1"/>
    <property type="molecule type" value="Genomic_DNA"/>
</dbReference>
<dbReference type="InterPro" id="IPR050464">
    <property type="entry name" value="Zeta_carotene_desat/Oxidored"/>
</dbReference>
<reference evidence="2" key="1">
    <citation type="journal article" date="2019" name="MBio">
        <title>Virus Genomes from Deep Sea Sediments Expand the Ocean Megavirome and Support Independent Origins of Viral Gigantism.</title>
        <authorList>
            <person name="Backstrom D."/>
            <person name="Yutin N."/>
            <person name="Jorgensen S.L."/>
            <person name="Dharamshi J."/>
            <person name="Homa F."/>
            <person name="Zaremba-Niedwiedzka K."/>
            <person name="Spang A."/>
            <person name="Wolf Y.I."/>
            <person name="Koonin E.V."/>
            <person name="Ettema T.J."/>
        </authorList>
    </citation>
    <scope>NUCLEOTIDE SEQUENCE</scope>
</reference>